<organism evidence="1">
    <name type="scientific">marine metagenome</name>
    <dbReference type="NCBI Taxonomy" id="408172"/>
    <lineage>
        <taxon>unclassified sequences</taxon>
        <taxon>metagenomes</taxon>
        <taxon>ecological metagenomes</taxon>
    </lineage>
</organism>
<feature type="non-terminal residue" evidence="1">
    <location>
        <position position="1"/>
    </location>
</feature>
<dbReference type="AlphaFoldDB" id="A0A383BFT8"/>
<proteinExistence type="predicted"/>
<evidence type="ECO:0000313" key="1">
    <source>
        <dbReference type="EMBL" id="SVE18265.1"/>
    </source>
</evidence>
<sequence length="33" mass="3772">VSLVKLTQERLTGNITESYKYYFQAGGVTMFVQ</sequence>
<reference evidence="1" key="1">
    <citation type="submission" date="2018-05" db="EMBL/GenBank/DDBJ databases">
        <authorList>
            <person name="Lanie J.A."/>
            <person name="Ng W.-L."/>
            <person name="Kazmierczak K.M."/>
            <person name="Andrzejewski T.M."/>
            <person name="Davidsen T.M."/>
            <person name="Wayne K.J."/>
            <person name="Tettelin H."/>
            <person name="Glass J.I."/>
            <person name="Rusch D."/>
            <person name="Podicherti R."/>
            <person name="Tsui H.-C.T."/>
            <person name="Winkler M.E."/>
        </authorList>
    </citation>
    <scope>NUCLEOTIDE SEQUENCE</scope>
</reference>
<accession>A0A383BFT8</accession>
<gene>
    <name evidence="1" type="ORF">METZ01_LOCUS471119</name>
</gene>
<protein>
    <submittedName>
        <fullName evidence="1">Uncharacterized protein</fullName>
    </submittedName>
</protein>
<name>A0A383BFT8_9ZZZZ</name>
<dbReference type="EMBL" id="UINC01199710">
    <property type="protein sequence ID" value="SVE18265.1"/>
    <property type="molecule type" value="Genomic_DNA"/>
</dbReference>